<feature type="region of interest" description="Disordered" evidence="1">
    <location>
        <begin position="78"/>
        <end position="97"/>
    </location>
</feature>
<dbReference type="AlphaFoldDB" id="A0A2T8KJM6"/>
<name>A0A2T8KJM6_9POAL</name>
<evidence type="ECO:0000256" key="1">
    <source>
        <dbReference type="SAM" id="MobiDB-lite"/>
    </source>
</evidence>
<organism evidence="2">
    <name type="scientific">Panicum hallii</name>
    <dbReference type="NCBI Taxonomy" id="206008"/>
    <lineage>
        <taxon>Eukaryota</taxon>
        <taxon>Viridiplantae</taxon>
        <taxon>Streptophyta</taxon>
        <taxon>Embryophyta</taxon>
        <taxon>Tracheophyta</taxon>
        <taxon>Spermatophyta</taxon>
        <taxon>Magnoliopsida</taxon>
        <taxon>Liliopsida</taxon>
        <taxon>Poales</taxon>
        <taxon>Poaceae</taxon>
        <taxon>PACMAD clade</taxon>
        <taxon>Panicoideae</taxon>
        <taxon>Panicodae</taxon>
        <taxon>Paniceae</taxon>
        <taxon>Panicinae</taxon>
        <taxon>Panicum</taxon>
        <taxon>Panicum sect. Panicum</taxon>
    </lineage>
</organism>
<evidence type="ECO:0000313" key="2">
    <source>
        <dbReference type="EMBL" id="PVH62329.1"/>
    </source>
</evidence>
<dbReference type="EMBL" id="CM008048">
    <property type="protein sequence ID" value="PVH62329.1"/>
    <property type="molecule type" value="Genomic_DNA"/>
</dbReference>
<feature type="region of interest" description="Disordered" evidence="1">
    <location>
        <begin position="203"/>
        <end position="226"/>
    </location>
</feature>
<dbReference type="Proteomes" id="UP000243499">
    <property type="component" value="Chromosome 3"/>
</dbReference>
<protein>
    <submittedName>
        <fullName evidence="2">Uncharacterized protein</fullName>
    </submittedName>
</protein>
<gene>
    <name evidence="2" type="ORF">PAHAL_3G264700</name>
</gene>
<dbReference type="Gramene" id="PVH62329">
    <property type="protein sequence ID" value="PVH62329"/>
    <property type="gene ID" value="PAHAL_3G264700"/>
</dbReference>
<accession>A0A2T8KJM6</accession>
<proteinExistence type="predicted"/>
<reference evidence="2" key="1">
    <citation type="submission" date="2018-04" db="EMBL/GenBank/DDBJ databases">
        <title>WGS assembly of Panicum hallii.</title>
        <authorList>
            <person name="Lovell J."/>
            <person name="Jenkins J."/>
            <person name="Lowry D."/>
            <person name="Mamidi S."/>
            <person name="Sreedasyam A."/>
            <person name="Weng X."/>
            <person name="Barry K."/>
            <person name="Bonette J."/>
            <person name="Campitelli B."/>
            <person name="Daum C."/>
            <person name="Gordon S."/>
            <person name="Gould B."/>
            <person name="Lipzen A."/>
            <person name="Macqueen A."/>
            <person name="Palacio-Mejia J."/>
            <person name="Plott C."/>
            <person name="Shakirov E."/>
            <person name="Shu S."/>
            <person name="Yoshinaga Y."/>
            <person name="Zane M."/>
            <person name="Rokhsar D."/>
            <person name="Grimwood J."/>
            <person name="Schmutz J."/>
            <person name="Juenger T."/>
        </authorList>
    </citation>
    <scope>NUCLEOTIDE SEQUENCE [LARGE SCALE GENOMIC DNA]</scope>
    <source>
        <strain evidence="2">FIL2</strain>
    </source>
</reference>
<sequence length="245" mass="26885">MDGNKIRPVALHKDDSGCVWHSFPNSFESCFGRSYAKHHPKTASVKKRQENLLTGAIWGRRSQKSSLRPLRPPLRHVLSSAAPGGVHQETRPRRGCGGGRRVCVEELNGGISAELDGVDEVVEEGTAESWRRVPRWRNPAAAARPGEEDRRRRKCSTAARGGGSARRRPAKEDVLDGGRRWRCARRGPRRMCSTAACRTAEEVPSGGCTAGGGCEGAGRRRARLEASRQDRLRWGSRLEAGEMSG</sequence>
<feature type="region of interest" description="Disordered" evidence="1">
    <location>
        <begin position="140"/>
        <end position="173"/>
    </location>
</feature>